<name>A0A392QSV2_9FABA</name>
<proteinExistence type="predicted"/>
<feature type="region of interest" description="Disordered" evidence="1">
    <location>
        <begin position="97"/>
        <end position="131"/>
    </location>
</feature>
<dbReference type="Proteomes" id="UP000265520">
    <property type="component" value="Unassembled WGS sequence"/>
</dbReference>
<feature type="compositionally biased region" description="Basic and acidic residues" evidence="1">
    <location>
        <begin position="119"/>
        <end position="131"/>
    </location>
</feature>
<accession>A0A392QSV2</accession>
<reference evidence="2 3" key="1">
    <citation type="journal article" date="2018" name="Front. Plant Sci.">
        <title>Red Clover (Trifolium pratense) and Zigzag Clover (T. medium) - A Picture of Genomic Similarities and Differences.</title>
        <authorList>
            <person name="Dluhosova J."/>
            <person name="Istvanek J."/>
            <person name="Nedelnik J."/>
            <person name="Repkova J."/>
        </authorList>
    </citation>
    <scope>NUCLEOTIDE SEQUENCE [LARGE SCALE GENOMIC DNA]</scope>
    <source>
        <strain evidence="3">cv. 10/8</strain>
        <tissue evidence="2">Leaf</tissue>
    </source>
</reference>
<evidence type="ECO:0000256" key="1">
    <source>
        <dbReference type="SAM" id="MobiDB-lite"/>
    </source>
</evidence>
<comment type="caution">
    <text evidence="2">The sequence shown here is derived from an EMBL/GenBank/DDBJ whole genome shotgun (WGS) entry which is preliminary data.</text>
</comment>
<organism evidence="2 3">
    <name type="scientific">Trifolium medium</name>
    <dbReference type="NCBI Taxonomy" id="97028"/>
    <lineage>
        <taxon>Eukaryota</taxon>
        <taxon>Viridiplantae</taxon>
        <taxon>Streptophyta</taxon>
        <taxon>Embryophyta</taxon>
        <taxon>Tracheophyta</taxon>
        <taxon>Spermatophyta</taxon>
        <taxon>Magnoliopsida</taxon>
        <taxon>eudicotyledons</taxon>
        <taxon>Gunneridae</taxon>
        <taxon>Pentapetalae</taxon>
        <taxon>rosids</taxon>
        <taxon>fabids</taxon>
        <taxon>Fabales</taxon>
        <taxon>Fabaceae</taxon>
        <taxon>Papilionoideae</taxon>
        <taxon>50 kb inversion clade</taxon>
        <taxon>NPAAA clade</taxon>
        <taxon>Hologalegina</taxon>
        <taxon>IRL clade</taxon>
        <taxon>Trifolieae</taxon>
        <taxon>Trifolium</taxon>
    </lineage>
</organism>
<dbReference type="EMBL" id="LXQA010156227">
    <property type="protein sequence ID" value="MCI26924.1"/>
    <property type="molecule type" value="Genomic_DNA"/>
</dbReference>
<evidence type="ECO:0000313" key="3">
    <source>
        <dbReference type="Proteomes" id="UP000265520"/>
    </source>
</evidence>
<dbReference type="AlphaFoldDB" id="A0A392QSV2"/>
<feature type="compositionally biased region" description="Acidic residues" evidence="1">
    <location>
        <begin position="104"/>
        <end position="118"/>
    </location>
</feature>
<protein>
    <submittedName>
        <fullName evidence="2">Uncharacterized protein</fullName>
    </submittedName>
</protein>
<keyword evidence="3" id="KW-1185">Reference proteome</keyword>
<feature type="non-terminal residue" evidence="2">
    <location>
        <position position="1"/>
    </location>
</feature>
<sequence length="131" mass="13508">SLAVTNEIIRTMQPVEGFRARVREAVVVFTTGGLSDPKSGIAPEAGLLEFNTEVPDPEDVGGAVGIDGGAIVGIDDEGVVRLGGGVEVGIDCVGGVGDDIVGGVEDDVDDDDEEDDDDGKMQEPEPNKNKQ</sequence>
<evidence type="ECO:0000313" key="2">
    <source>
        <dbReference type="EMBL" id="MCI26924.1"/>
    </source>
</evidence>